<evidence type="ECO:0000256" key="1">
    <source>
        <dbReference type="ARBA" id="ARBA00003761"/>
    </source>
</evidence>
<dbReference type="Pfam" id="PF02786">
    <property type="entry name" value="CPSase_L_D2"/>
    <property type="match status" value="1"/>
</dbReference>
<dbReference type="Pfam" id="PF00289">
    <property type="entry name" value="Biotin_carb_N"/>
    <property type="match status" value="1"/>
</dbReference>
<gene>
    <name evidence="10" type="primary">accC1</name>
    <name evidence="10" type="ORF">FDG2_3681</name>
</gene>
<name>A0A1C3P0A6_9ACTN</name>
<dbReference type="GO" id="GO:0005524">
    <property type="term" value="F:ATP binding"/>
    <property type="evidence" value="ECO:0007669"/>
    <property type="project" value="UniProtKB-UniRule"/>
</dbReference>
<dbReference type="SUPFAM" id="SSF52440">
    <property type="entry name" value="PreATP-grasp domain"/>
    <property type="match status" value="1"/>
</dbReference>
<evidence type="ECO:0000259" key="8">
    <source>
        <dbReference type="PROSITE" id="PS50975"/>
    </source>
</evidence>
<evidence type="ECO:0000259" key="9">
    <source>
        <dbReference type="PROSITE" id="PS50979"/>
    </source>
</evidence>
<evidence type="ECO:0000256" key="6">
    <source>
        <dbReference type="ARBA" id="ARBA00048600"/>
    </source>
</evidence>
<dbReference type="Gene3D" id="3.30.470.20">
    <property type="entry name" value="ATP-grasp fold, B domain"/>
    <property type="match status" value="1"/>
</dbReference>
<dbReference type="InterPro" id="IPR011054">
    <property type="entry name" value="Rudment_hybrid_motif"/>
</dbReference>
<dbReference type="PANTHER" id="PTHR48095:SF2">
    <property type="entry name" value="BIOTIN CARBOXYLASE, CHLOROPLASTIC"/>
    <property type="match status" value="1"/>
</dbReference>
<dbReference type="SUPFAM" id="SSF56059">
    <property type="entry name" value="Glutathione synthetase ATP-binding domain-like"/>
    <property type="match status" value="1"/>
</dbReference>
<keyword evidence="11" id="KW-1185">Reference proteome</keyword>
<evidence type="ECO:0000256" key="5">
    <source>
        <dbReference type="ARBA" id="ARBA00022840"/>
    </source>
</evidence>
<dbReference type="Proteomes" id="UP000199013">
    <property type="component" value="Unassembled WGS sequence"/>
</dbReference>
<accession>A0A1C3P0A6</accession>
<dbReference type="Pfam" id="PF02785">
    <property type="entry name" value="Biotin_carb_C"/>
    <property type="match status" value="1"/>
</dbReference>
<dbReference type="InterPro" id="IPR005479">
    <property type="entry name" value="CPAse_ATP-bd"/>
</dbReference>
<dbReference type="SMART" id="SM00878">
    <property type="entry name" value="Biotin_carb_C"/>
    <property type="match status" value="1"/>
</dbReference>
<dbReference type="InterPro" id="IPR011764">
    <property type="entry name" value="Biotin_carboxylation_dom"/>
</dbReference>
<feature type="domain" description="ATP-grasp" evidence="8">
    <location>
        <begin position="120"/>
        <end position="317"/>
    </location>
</feature>
<dbReference type="InterPro" id="IPR005482">
    <property type="entry name" value="Biotin_COase_C"/>
</dbReference>
<keyword evidence="5 7" id="KW-0067">ATP-binding</keyword>
<keyword evidence="4 7" id="KW-0547">Nucleotide-binding</keyword>
<evidence type="ECO:0000313" key="10">
    <source>
        <dbReference type="EMBL" id="SBW23188.1"/>
    </source>
</evidence>
<dbReference type="PROSITE" id="PS00866">
    <property type="entry name" value="CPSASE_1"/>
    <property type="match status" value="1"/>
</dbReference>
<feature type="domain" description="Biotin carboxylation" evidence="9">
    <location>
        <begin position="1"/>
        <end position="448"/>
    </location>
</feature>
<dbReference type="InterPro" id="IPR016185">
    <property type="entry name" value="PreATP-grasp_dom_sf"/>
</dbReference>
<dbReference type="GO" id="GO:0046872">
    <property type="term" value="F:metal ion binding"/>
    <property type="evidence" value="ECO:0007669"/>
    <property type="project" value="InterPro"/>
</dbReference>
<dbReference type="EMBL" id="FLUV01001543">
    <property type="protein sequence ID" value="SBW23188.1"/>
    <property type="molecule type" value="Genomic_DNA"/>
</dbReference>
<dbReference type="AlphaFoldDB" id="A0A1C3P0A6"/>
<dbReference type="EC" id="6.3.4.14" evidence="2"/>
<comment type="function">
    <text evidence="1">This protein is a component of the acetyl coenzyme A carboxylase complex; first, biotin carboxylase catalyzes the carboxylation of the carrier protein and then the transcarboxylase transfers the carboxyl group to form malonyl-CoA.</text>
</comment>
<comment type="catalytic activity">
    <reaction evidence="6">
        <text>N(6)-biotinyl-L-lysyl-[protein] + hydrogencarbonate + ATP = N(6)-carboxybiotinyl-L-lysyl-[protein] + ADP + phosphate + H(+)</text>
        <dbReference type="Rhea" id="RHEA:13501"/>
        <dbReference type="Rhea" id="RHEA-COMP:10505"/>
        <dbReference type="Rhea" id="RHEA-COMP:10506"/>
        <dbReference type="ChEBI" id="CHEBI:15378"/>
        <dbReference type="ChEBI" id="CHEBI:17544"/>
        <dbReference type="ChEBI" id="CHEBI:30616"/>
        <dbReference type="ChEBI" id="CHEBI:43474"/>
        <dbReference type="ChEBI" id="CHEBI:83144"/>
        <dbReference type="ChEBI" id="CHEBI:83145"/>
        <dbReference type="ChEBI" id="CHEBI:456216"/>
        <dbReference type="EC" id="6.3.4.14"/>
    </reaction>
</comment>
<evidence type="ECO:0000256" key="7">
    <source>
        <dbReference type="PROSITE-ProRule" id="PRU00409"/>
    </source>
</evidence>
<sequence>MFRKVLIANRGEIAVRVARACRELNLEVVGVHSTADDAEVLRRHVDETVCIGPGPAGRSYRNAAALVEAARKTGADAVHPGYGFLSEDPDFAEICAANDLVFIGAPAQVMARLGDKSTARTLMREAGLPLLPGSLEVPGDVHEAARLASTVGYPVIIKAAAGGGGNGMTVVREPGGFARAFTETRAVARAVFGDERVYVERYLERARHVEVQVLVDDRGEGIHLGTRECSVQRRHQKLLEEAPAPGLDPQQAAAIARDAVQGALAVGFRGAGTVEFLVDADGRHYFMEINCRIQVEHPATEMVTGCDIVREQLRVAAGLPLGLAQQDVQVRGTALECRVNVEDPANGFRPAPGRIDRFLPPGGPFTRVDTHAWPGYVVGPHYDSLLAKVVVWAPQRDEAIARADRALAEFEIAGPGVRTTIPFLRRVLADEEFASGRYATSLVDRLLAGAPSERR</sequence>
<dbReference type="GO" id="GO:0004075">
    <property type="term" value="F:biotin carboxylase activity"/>
    <property type="evidence" value="ECO:0007669"/>
    <property type="project" value="UniProtKB-EC"/>
</dbReference>
<dbReference type="InterPro" id="IPR051602">
    <property type="entry name" value="ACC_Biotin_Carboxylase"/>
</dbReference>
<dbReference type="SUPFAM" id="SSF51246">
    <property type="entry name" value="Rudiment single hybrid motif"/>
    <property type="match status" value="1"/>
</dbReference>
<evidence type="ECO:0000256" key="4">
    <source>
        <dbReference type="ARBA" id="ARBA00022741"/>
    </source>
</evidence>
<reference evidence="11" key="1">
    <citation type="submission" date="2016-02" db="EMBL/GenBank/DDBJ databases">
        <authorList>
            <person name="Wibberg D."/>
        </authorList>
    </citation>
    <scope>NUCLEOTIDE SEQUENCE [LARGE SCALE GENOMIC DNA]</scope>
</reference>
<evidence type="ECO:0000313" key="11">
    <source>
        <dbReference type="Proteomes" id="UP000199013"/>
    </source>
</evidence>
<dbReference type="PROSITE" id="PS50979">
    <property type="entry name" value="BC"/>
    <property type="match status" value="1"/>
</dbReference>
<dbReference type="InterPro" id="IPR005481">
    <property type="entry name" value="BC-like_N"/>
</dbReference>
<keyword evidence="3 10" id="KW-0436">Ligase</keyword>
<protein>
    <recommendedName>
        <fullName evidence="2">biotin carboxylase</fullName>
        <ecNumber evidence="2">6.3.4.14</ecNumber>
    </recommendedName>
</protein>
<proteinExistence type="predicted"/>
<evidence type="ECO:0000256" key="2">
    <source>
        <dbReference type="ARBA" id="ARBA00013263"/>
    </source>
</evidence>
<organism evidence="10 11">
    <name type="scientific">Candidatus Protofrankia californiensis</name>
    <dbReference type="NCBI Taxonomy" id="1839754"/>
    <lineage>
        <taxon>Bacteria</taxon>
        <taxon>Bacillati</taxon>
        <taxon>Actinomycetota</taxon>
        <taxon>Actinomycetes</taxon>
        <taxon>Frankiales</taxon>
        <taxon>Frankiaceae</taxon>
        <taxon>Protofrankia</taxon>
    </lineage>
</organism>
<dbReference type="PROSITE" id="PS50975">
    <property type="entry name" value="ATP_GRASP"/>
    <property type="match status" value="1"/>
</dbReference>
<dbReference type="PANTHER" id="PTHR48095">
    <property type="entry name" value="PYRUVATE CARBOXYLASE SUBUNIT A"/>
    <property type="match status" value="1"/>
</dbReference>
<evidence type="ECO:0000256" key="3">
    <source>
        <dbReference type="ARBA" id="ARBA00022598"/>
    </source>
</evidence>
<dbReference type="InterPro" id="IPR011761">
    <property type="entry name" value="ATP-grasp"/>
</dbReference>